<name>A0A8S9X2W8_APOLU</name>
<keyword evidence="2" id="KW-0472">Membrane</keyword>
<keyword evidence="2" id="KW-0812">Transmembrane</keyword>
<evidence type="ECO:0000256" key="1">
    <source>
        <dbReference type="SAM" id="MobiDB-lite"/>
    </source>
</evidence>
<keyword evidence="4" id="KW-1185">Reference proteome</keyword>
<keyword evidence="2" id="KW-1133">Transmembrane helix</keyword>
<proteinExistence type="predicted"/>
<protein>
    <submittedName>
        <fullName evidence="3">Uncharacterized protein</fullName>
    </submittedName>
</protein>
<evidence type="ECO:0000313" key="3">
    <source>
        <dbReference type="EMBL" id="KAF6202426.1"/>
    </source>
</evidence>
<sequence length="73" mass="8439">MRSNQENTRESSSERASVDRNSISFAEPMVIIPLSIYMKEKEQELRTNRWLKAIIAIGVAVIIYLLDSEVRQI</sequence>
<organism evidence="3 4">
    <name type="scientific">Apolygus lucorum</name>
    <name type="common">Small green plant bug</name>
    <name type="synonym">Lygocoris lucorum</name>
    <dbReference type="NCBI Taxonomy" id="248454"/>
    <lineage>
        <taxon>Eukaryota</taxon>
        <taxon>Metazoa</taxon>
        <taxon>Ecdysozoa</taxon>
        <taxon>Arthropoda</taxon>
        <taxon>Hexapoda</taxon>
        <taxon>Insecta</taxon>
        <taxon>Pterygota</taxon>
        <taxon>Neoptera</taxon>
        <taxon>Paraneoptera</taxon>
        <taxon>Hemiptera</taxon>
        <taxon>Heteroptera</taxon>
        <taxon>Panheteroptera</taxon>
        <taxon>Cimicomorpha</taxon>
        <taxon>Miridae</taxon>
        <taxon>Mirini</taxon>
        <taxon>Apolygus</taxon>
    </lineage>
</organism>
<feature type="compositionally biased region" description="Basic and acidic residues" evidence="1">
    <location>
        <begin position="7"/>
        <end position="18"/>
    </location>
</feature>
<feature type="transmembrane region" description="Helical" evidence="2">
    <location>
        <begin position="50"/>
        <end position="66"/>
    </location>
</feature>
<evidence type="ECO:0000256" key="2">
    <source>
        <dbReference type="SAM" id="Phobius"/>
    </source>
</evidence>
<dbReference type="AlphaFoldDB" id="A0A8S9X2W8"/>
<evidence type="ECO:0000313" key="4">
    <source>
        <dbReference type="Proteomes" id="UP000466442"/>
    </source>
</evidence>
<feature type="region of interest" description="Disordered" evidence="1">
    <location>
        <begin position="1"/>
        <end position="20"/>
    </location>
</feature>
<comment type="caution">
    <text evidence="3">The sequence shown here is derived from an EMBL/GenBank/DDBJ whole genome shotgun (WGS) entry which is preliminary data.</text>
</comment>
<dbReference type="Proteomes" id="UP000466442">
    <property type="component" value="Linkage Group LG12"/>
</dbReference>
<dbReference type="EMBL" id="WIXP02000012">
    <property type="protein sequence ID" value="KAF6202426.1"/>
    <property type="molecule type" value="Genomic_DNA"/>
</dbReference>
<gene>
    <name evidence="3" type="ORF">GE061_004825</name>
</gene>
<reference evidence="3" key="1">
    <citation type="journal article" date="2021" name="Mol. Ecol. Resour.">
        <title>Apolygus lucorum genome provides insights into omnivorousness and mesophyll feeding.</title>
        <authorList>
            <person name="Liu Y."/>
            <person name="Liu H."/>
            <person name="Wang H."/>
            <person name="Huang T."/>
            <person name="Liu B."/>
            <person name="Yang B."/>
            <person name="Yin L."/>
            <person name="Li B."/>
            <person name="Zhang Y."/>
            <person name="Zhang S."/>
            <person name="Jiang F."/>
            <person name="Zhang X."/>
            <person name="Ren Y."/>
            <person name="Wang B."/>
            <person name="Wang S."/>
            <person name="Lu Y."/>
            <person name="Wu K."/>
            <person name="Fan W."/>
            <person name="Wang G."/>
        </authorList>
    </citation>
    <scope>NUCLEOTIDE SEQUENCE</scope>
    <source>
        <strain evidence="3">12Hb</strain>
    </source>
</reference>
<accession>A0A8S9X2W8</accession>